<name>A0ABS1V7Z8_9PROT</name>
<gene>
    <name evidence="1" type="ORF">JMJ55_18250</name>
</gene>
<dbReference type="Proteomes" id="UP000606490">
    <property type="component" value="Unassembled WGS sequence"/>
</dbReference>
<sequence length="147" mass="15843">MSRSAKRLLSIGVPILALGMAGLFGQSGYRAFNATFGLPLAAQLKTISDSINAETPKAIDGATTLLRTYVEGTVIVYRYALASPIQGNHRSYAQRQKQANFSTACALLGQLEDDDAEARVAHQYVDPAGTYVSWMLEAEECGAQRRG</sequence>
<keyword evidence="2" id="KW-1185">Reference proteome</keyword>
<accession>A0ABS1V7Z8</accession>
<evidence type="ECO:0000313" key="2">
    <source>
        <dbReference type="Proteomes" id="UP000606490"/>
    </source>
</evidence>
<reference evidence="1 2" key="1">
    <citation type="submission" date="2021-01" db="EMBL/GenBank/DDBJ databases">
        <title>Belnapia mucosa sp. nov. and Belnapia arida sp. nov., isolated from the Tabernas Desert (Almeria, Spain).</title>
        <authorList>
            <person name="Molina-Menor E."/>
            <person name="Vidal-Verdu A."/>
            <person name="Calonge A."/>
            <person name="Satari L."/>
            <person name="Pereto Magraner J."/>
            <person name="Porcar Miralles M."/>
        </authorList>
    </citation>
    <scope>NUCLEOTIDE SEQUENCE [LARGE SCALE GENOMIC DNA]</scope>
    <source>
        <strain evidence="1 2">T6</strain>
    </source>
</reference>
<comment type="caution">
    <text evidence="1">The sequence shown here is derived from an EMBL/GenBank/DDBJ whole genome shotgun (WGS) entry which is preliminary data.</text>
</comment>
<protein>
    <submittedName>
        <fullName evidence="1">Uncharacterized protein</fullName>
    </submittedName>
</protein>
<organism evidence="1 2">
    <name type="scientific">Belnapia mucosa</name>
    <dbReference type="NCBI Taxonomy" id="2804532"/>
    <lineage>
        <taxon>Bacteria</taxon>
        <taxon>Pseudomonadati</taxon>
        <taxon>Pseudomonadota</taxon>
        <taxon>Alphaproteobacteria</taxon>
        <taxon>Acetobacterales</taxon>
        <taxon>Roseomonadaceae</taxon>
        <taxon>Belnapia</taxon>
    </lineage>
</organism>
<dbReference type="RefSeq" id="WP_202827031.1">
    <property type="nucleotide sequence ID" value="NZ_JAEUXJ010000008.1"/>
</dbReference>
<proteinExistence type="predicted"/>
<dbReference type="EMBL" id="JAEUXJ010000008">
    <property type="protein sequence ID" value="MBL6457281.1"/>
    <property type="molecule type" value="Genomic_DNA"/>
</dbReference>
<evidence type="ECO:0000313" key="1">
    <source>
        <dbReference type="EMBL" id="MBL6457281.1"/>
    </source>
</evidence>